<evidence type="ECO:0000256" key="6">
    <source>
        <dbReference type="SAM" id="Phobius"/>
    </source>
</evidence>
<dbReference type="Pfam" id="PF02485">
    <property type="entry name" value="Branch"/>
    <property type="match status" value="1"/>
</dbReference>
<evidence type="ECO:0000256" key="3">
    <source>
        <dbReference type="ARBA" id="ARBA00022679"/>
    </source>
</evidence>
<keyword evidence="6" id="KW-1133">Transmembrane helix</keyword>
<comment type="subcellular location">
    <subcellularLocation>
        <location evidence="1">Membrane</location>
        <topology evidence="1">Single-pass type II membrane protein</topology>
    </subcellularLocation>
</comment>
<sequence length="478" mass="55428">MEHDVDISQTMRQEPQSMVKPVVKARNCQVMLELVIAELRAGDYRSRMPDGDYRSRMPDAAAKKRIENKYFELVGENHKYILPMKAVKGWLLGRTSYTQSLPGARHHRTPTKKRVWIIAVVSLITMFVIGAYMFPHHRNSACYMFSSNGCKALTDWLPPSPREFSDDEIAARVVISEMLSSPRVIKKTSKIAFMFLTPGTLPFEKLWDLFFEGHEGKFSVYIHASKDTPVHTSRYFLNREIRSDEVIWGRISMIDAERRLLTNALRDPENQQFVLLSDSCVPLRSFEYMYNYMMYSNVSYVDCFDDPGPHGTGRHMDHMLPEIPKEDFRKGAQWFSMKRQHAVITVADSLYYSKFRDYCRPGVESNKNCIADEHYLPTFFHMLDPGGIANWTVTYVDWSEKKWHPRTYMPNDVTQELLKNLTSIDAVSRVTSEGTGEVTWTPCMWNGIKRPCYLFGRKFHAATLNKLIDLFSNYTSMA</sequence>
<name>A0ABQ7CM88_BRACR</name>
<dbReference type="PANTHER" id="PTHR31042:SF142">
    <property type="entry name" value="GLYCOSYLTRANSFERASE"/>
    <property type="match status" value="1"/>
</dbReference>
<keyword evidence="8" id="KW-1185">Reference proteome</keyword>
<reference evidence="7 8" key="1">
    <citation type="journal article" date="2020" name="BMC Genomics">
        <title>Intraspecific diversification of the crop wild relative Brassica cretica Lam. using demographic model selection.</title>
        <authorList>
            <person name="Kioukis A."/>
            <person name="Michalopoulou V.A."/>
            <person name="Briers L."/>
            <person name="Pirintsos S."/>
            <person name="Studholme D.J."/>
            <person name="Pavlidis P."/>
            <person name="Sarris P.F."/>
        </authorList>
    </citation>
    <scope>NUCLEOTIDE SEQUENCE [LARGE SCALE GENOMIC DNA]</scope>
    <source>
        <strain evidence="8">cv. PFS-1207/04</strain>
    </source>
</reference>
<evidence type="ECO:0008006" key="9">
    <source>
        <dbReference type="Google" id="ProtNLM"/>
    </source>
</evidence>
<keyword evidence="2" id="KW-0328">Glycosyltransferase</keyword>
<comment type="caution">
    <text evidence="7">The sequence shown here is derived from an EMBL/GenBank/DDBJ whole genome shotgun (WGS) entry which is preliminary data.</text>
</comment>
<evidence type="ECO:0000256" key="4">
    <source>
        <dbReference type="ARBA" id="ARBA00023136"/>
    </source>
</evidence>
<organism evidence="7 8">
    <name type="scientific">Brassica cretica</name>
    <name type="common">Mustard</name>
    <dbReference type="NCBI Taxonomy" id="69181"/>
    <lineage>
        <taxon>Eukaryota</taxon>
        <taxon>Viridiplantae</taxon>
        <taxon>Streptophyta</taxon>
        <taxon>Embryophyta</taxon>
        <taxon>Tracheophyta</taxon>
        <taxon>Spermatophyta</taxon>
        <taxon>Magnoliopsida</taxon>
        <taxon>eudicotyledons</taxon>
        <taxon>Gunneridae</taxon>
        <taxon>Pentapetalae</taxon>
        <taxon>rosids</taxon>
        <taxon>malvids</taxon>
        <taxon>Brassicales</taxon>
        <taxon>Brassicaceae</taxon>
        <taxon>Brassiceae</taxon>
        <taxon>Brassica</taxon>
    </lineage>
</organism>
<evidence type="ECO:0000256" key="5">
    <source>
        <dbReference type="ARBA" id="ARBA00023180"/>
    </source>
</evidence>
<feature type="transmembrane region" description="Helical" evidence="6">
    <location>
        <begin position="115"/>
        <end position="134"/>
    </location>
</feature>
<accession>A0ABQ7CM88</accession>
<protein>
    <recommendedName>
        <fullName evidence="9">Glycosyltransferase</fullName>
    </recommendedName>
</protein>
<evidence type="ECO:0000256" key="2">
    <source>
        <dbReference type="ARBA" id="ARBA00022676"/>
    </source>
</evidence>
<keyword evidence="5" id="KW-0325">Glycoprotein</keyword>
<proteinExistence type="predicted"/>
<dbReference type="InterPro" id="IPR044174">
    <property type="entry name" value="BC10-like"/>
</dbReference>
<gene>
    <name evidence="7" type="ORF">DY000_02012098</name>
</gene>
<dbReference type="EMBL" id="QGKV02000759">
    <property type="protein sequence ID" value="KAF3560800.1"/>
    <property type="molecule type" value="Genomic_DNA"/>
</dbReference>
<dbReference type="PANTHER" id="PTHR31042">
    <property type="entry name" value="CORE-2/I-BRANCHING BETA-1,6-N-ACETYLGLUCOSAMINYLTRANSFERASE FAMILY PROTEIN-RELATED"/>
    <property type="match status" value="1"/>
</dbReference>
<keyword evidence="4 6" id="KW-0472">Membrane</keyword>
<evidence type="ECO:0000256" key="1">
    <source>
        <dbReference type="ARBA" id="ARBA00004606"/>
    </source>
</evidence>
<evidence type="ECO:0000313" key="8">
    <source>
        <dbReference type="Proteomes" id="UP000266723"/>
    </source>
</evidence>
<dbReference type="InterPro" id="IPR003406">
    <property type="entry name" value="Glyco_trans_14"/>
</dbReference>
<keyword evidence="3" id="KW-0808">Transferase</keyword>
<keyword evidence="6" id="KW-0812">Transmembrane</keyword>
<dbReference type="Proteomes" id="UP000266723">
    <property type="component" value="Unassembled WGS sequence"/>
</dbReference>
<evidence type="ECO:0000313" key="7">
    <source>
        <dbReference type="EMBL" id="KAF3560800.1"/>
    </source>
</evidence>